<dbReference type="InterPro" id="IPR050111">
    <property type="entry name" value="C-type_lectin/snaclec_domain"/>
</dbReference>
<dbReference type="InterPro" id="IPR001304">
    <property type="entry name" value="C-type_lectin-like"/>
</dbReference>
<evidence type="ECO:0000259" key="1">
    <source>
        <dbReference type="Pfam" id="PF00059"/>
    </source>
</evidence>
<reference evidence="2" key="1">
    <citation type="journal article" date="2023" name="IScience">
        <title>Live-bearing cockroach genome reveals convergent evolutionary mechanisms linked to viviparity in insects and beyond.</title>
        <authorList>
            <person name="Fouks B."/>
            <person name="Harrison M.C."/>
            <person name="Mikhailova A.A."/>
            <person name="Marchal E."/>
            <person name="English S."/>
            <person name="Carruthers M."/>
            <person name="Jennings E.C."/>
            <person name="Chiamaka E.L."/>
            <person name="Frigard R.A."/>
            <person name="Pippel M."/>
            <person name="Attardo G.M."/>
            <person name="Benoit J.B."/>
            <person name="Bornberg-Bauer E."/>
            <person name="Tobe S.S."/>
        </authorList>
    </citation>
    <scope>NUCLEOTIDE SEQUENCE</scope>
    <source>
        <strain evidence="2">Stay&amp;Tobe</strain>
    </source>
</reference>
<reference evidence="2" key="2">
    <citation type="submission" date="2023-05" db="EMBL/GenBank/DDBJ databases">
        <authorList>
            <person name="Fouks B."/>
        </authorList>
    </citation>
    <scope>NUCLEOTIDE SEQUENCE</scope>
    <source>
        <strain evidence="2">Stay&amp;Tobe</strain>
        <tissue evidence="2">Testes</tissue>
    </source>
</reference>
<dbReference type="PANTHER" id="PTHR22803">
    <property type="entry name" value="MANNOSE, PHOSPHOLIPASE, LECTIN RECEPTOR RELATED"/>
    <property type="match status" value="1"/>
</dbReference>
<comment type="caution">
    <text evidence="2">The sequence shown here is derived from an EMBL/GenBank/DDBJ whole genome shotgun (WGS) entry which is preliminary data.</text>
</comment>
<feature type="domain" description="C-type lectin" evidence="1">
    <location>
        <begin position="123"/>
        <end position="193"/>
    </location>
</feature>
<dbReference type="CDD" id="cd00037">
    <property type="entry name" value="CLECT"/>
    <property type="match status" value="1"/>
</dbReference>
<accession>A0AAD8E5J5</accession>
<evidence type="ECO:0000313" key="2">
    <source>
        <dbReference type="EMBL" id="KAJ9577347.1"/>
    </source>
</evidence>
<dbReference type="Gene3D" id="3.10.100.10">
    <property type="entry name" value="Mannose-Binding Protein A, subunit A"/>
    <property type="match status" value="1"/>
</dbReference>
<dbReference type="InterPro" id="IPR016187">
    <property type="entry name" value="CTDL_fold"/>
</dbReference>
<organism evidence="2 3">
    <name type="scientific">Diploptera punctata</name>
    <name type="common">Pacific beetle cockroach</name>
    <dbReference type="NCBI Taxonomy" id="6984"/>
    <lineage>
        <taxon>Eukaryota</taxon>
        <taxon>Metazoa</taxon>
        <taxon>Ecdysozoa</taxon>
        <taxon>Arthropoda</taxon>
        <taxon>Hexapoda</taxon>
        <taxon>Insecta</taxon>
        <taxon>Pterygota</taxon>
        <taxon>Neoptera</taxon>
        <taxon>Polyneoptera</taxon>
        <taxon>Dictyoptera</taxon>
        <taxon>Blattodea</taxon>
        <taxon>Blaberoidea</taxon>
        <taxon>Blaberidae</taxon>
        <taxon>Diplopterinae</taxon>
        <taxon>Diploptera</taxon>
    </lineage>
</organism>
<evidence type="ECO:0000313" key="3">
    <source>
        <dbReference type="Proteomes" id="UP001233999"/>
    </source>
</evidence>
<name>A0AAD8E5J5_DIPPU</name>
<dbReference type="InterPro" id="IPR016186">
    <property type="entry name" value="C-type_lectin-like/link_sf"/>
</dbReference>
<dbReference type="EMBL" id="JASPKZ010009365">
    <property type="protein sequence ID" value="KAJ9577347.1"/>
    <property type="molecule type" value="Genomic_DNA"/>
</dbReference>
<dbReference type="AlphaFoldDB" id="A0AAD8E5J5"/>
<protein>
    <recommendedName>
        <fullName evidence="1">C-type lectin domain-containing protein</fullName>
    </recommendedName>
</protein>
<dbReference type="Proteomes" id="UP001233999">
    <property type="component" value="Unassembled WGS sequence"/>
</dbReference>
<dbReference type="Pfam" id="PF00059">
    <property type="entry name" value="Lectin_C"/>
    <property type="match status" value="1"/>
</dbReference>
<feature type="non-terminal residue" evidence="2">
    <location>
        <position position="219"/>
    </location>
</feature>
<proteinExistence type="predicted"/>
<gene>
    <name evidence="2" type="ORF">L9F63_006091</name>
</gene>
<dbReference type="SUPFAM" id="SSF56436">
    <property type="entry name" value="C-type lectin-like"/>
    <property type="match status" value="1"/>
</dbReference>
<sequence>IFHQFIFSFSVTLLISKCFRMKHWTAVVVLMFINLTQQYRTDVPVKLIVQSRRNVSGHWIAQVQLEHEDNGHPIQVDLDHSLARNKETNTVQIRATITGPPGPPGEGYELVPGFGYYKYYGVAKTWQEAVETCQAEGGHLLIVNSDAEFAVVKKIWDRNPSIYKDWRKNHLYIGLTDKAKEGNWVSILGKLVTYCYPRIDKKKTNSTYRIFNIRMHKKL</sequence>
<keyword evidence="3" id="KW-1185">Reference proteome</keyword>